<keyword evidence="3" id="KW-1185">Reference proteome</keyword>
<dbReference type="Pfam" id="PF00583">
    <property type="entry name" value="Acetyltransf_1"/>
    <property type="match status" value="1"/>
</dbReference>
<dbReference type="PANTHER" id="PTHR47370:SF6">
    <property type="entry name" value="N-ACETYLTRANSFERASE HLS1-RELATED"/>
    <property type="match status" value="1"/>
</dbReference>
<dbReference type="EMBL" id="JACGCM010001026">
    <property type="protein sequence ID" value="KAF6162487.1"/>
    <property type="molecule type" value="Genomic_DNA"/>
</dbReference>
<dbReference type="PANTHER" id="PTHR47370">
    <property type="entry name" value="ACYL-COA N-ACYLTRANSFERASES (NAT) SUPERFAMILY PROTEIN"/>
    <property type="match status" value="1"/>
</dbReference>
<comment type="caution">
    <text evidence="2">The sequence shown here is derived from an EMBL/GenBank/DDBJ whole genome shotgun (WGS) entry which is preliminary data.</text>
</comment>
<dbReference type="GO" id="GO:0016747">
    <property type="term" value="F:acyltransferase activity, transferring groups other than amino-acyl groups"/>
    <property type="evidence" value="ECO:0007669"/>
    <property type="project" value="InterPro"/>
</dbReference>
<evidence type="ECO:0000313" key="2">
    <source>
        <dbReference type="EMBL" id="KAF6162487.1"/>
    </source>
</evidence>
<dbReference type="InterPro" id="IPR016181">
    <property type="entry name" value="Acyl_CoA_acyltransferase"/>
</dbReference>
<evidence type="ECO:0000313" key="3">
    <source>
        <dbReference type="Proteomes" id="UP000541444"/>
    </source>
</evidence>
<protein>
    <recommendedName>
        <fullName evidence="1">N-acetyltransferase domain-containing protein</fullName>
    </recommendedName>
</protein>
<accession>A0A7J7N5S2</accession>
<dbReference type="FunFam" id="3.40.630.30:FF:000116">
    <property type="entry name" value="Putative N-acetyltransferase HLS1"/>
    <property type="match status" value="1"/>
</dbReference>
<dbReference type="InterPro" id="IPR052810">
    <property type="entry name" value="Plant_NAT"/>
</dbReference>
<dbReference type="InterPro" id="IPR000182">
    <property type="entry name" value="GNAT_dom"/>
</dbReference>
<sequence length="400" mass="44702">MQNTAKMIVLVREYDETSDKRAVEELERQCEVGSGGKMSLTTDHMGDPVCRVRHTPLYTMLVAELRDTKEIVGVIRGSLKTVTRGKKLLNDCPDYVKVAYILGLRVSHAHRRLGIGMKLVEELEEWCKQNGAEYAYMATDYSNTASINLFTLKCAYDKFRTPTVLVHPVHAHYKSLGSGVKILKLNTKLAESIYGGIFTNYEFFPKDIGVLLSNKLNLGTFMAVPYLSEWGQLEGQGHPYLPPSFAILSIWNTKEVFKLQVKGVSPLIYACCAGSRVIDTWLPILKIPSVPNVFKPFGVYFLYGLYMNGKGGAELLKSLCAFAHNMGRDDTGCGAVVAEVGQCDPARVGVPHWKSFSWAEDIWCMKKLITSENQDEGSSVTDWIKSRPSTSIIFVDPRDF</sequence>
<feature type="domain" description="N-acetyltransferase" evidence="1">
    <location>
        <begin position="9"/>
        <end position="177"/>
    </location>
</feature>
<dbReference type="OrthoDB" id="41532at2759"/>
<dbReference type="PROSITE" id="PS51186">
    <property type="entry name" value="GNAT"/>
    <property type="match status" value="1"/>
</dbReference>
<dbReference type="SUPFAM" id="SSF55729">
    <property type="entry name" value="Acyl-CoA N-acyltransferases (Nat)"/>
    <property type="match status" value="1"/>
</dbReference>
<reference evidence="2 3" key="1">
    <citation type="journal article" date="2020" name="IScience">
        <title>Genome Sequencing of the Endangered Kingdonia uniflora (Circaeasteraceae, Ranunculales) Reveals Potential Mechanisms of Evolutionary Specialization.</title>
        <authorList>
            <person name="Sun Y."/>
            <person name="Deng T."/>
            <person name="Zhang A."/>
            <person name="Moore M.J."/>
            <person name="Landis J.B."/>
            <person name="Lin N."/>
            <person name="Zhang H."/>
            <person name="Zhang X."/>
            <person name="Huang J."/>
            <person name="Zhang X."/>
            <person name="Sun H."/>
            <person name="Wang H."/>
        </authorList>
    </citation>
    <scope>NUCLEOTIDE SEQUENCE [LARGE SCALE GENOMIC DNA]</scope>
    <source>
        <strain evidence="2">TB1705</strain>
        <tissue evidence="2">Leaf</tissue>
    </source>
</reference>
<dbReference type="AlphaFoldDB" id="A0A7J7N5S2"/>
<name>A0A7J7N5S2_9MAGN</name>
<dbReference type="CDD" id="cd04301">
    <property type="entry name" value="NAT_SF"/>
    <property type="match status" value="1"/>
</dbReference>
<evidence type="ECO:0000259" key="1">
    <source>
        <dbReference type="PROSITE" id="PS51186"/>
    </source>
</evidence>
<organism evidence="2 3">
    <name type="scientific">Kingdonia uniflora</name>
    <dbReference type="NCBI Taxonomy" id="39325"/>
    <lineage>
        <taxon>Eukaryota</taxon>
        <taxon>Viridiplantae</taxon>
        <taxon>Streptophyta</taxon>
        <taxon>Embryophyta</taxon>
        <taxon>Tracheophyta</taxon>
        <taxon>Spermatophyta</taxon>
        <taxon>Magnoliopsida</taxon>
        <taxon>Ranunculales</taxon>
        <taxon>Circaeasteraceae</taxon>
        <taxon>Kingdonia</taxon>
    </lineage>
</organism>
<dbReference type="Proteomes" id="UP000541444">
    <property type="component" value="Unassembled WGS sequence"/>
</dbReference>
<dbReference type="Gene3D" id="3.40.630.30">
    <property type="match status" value="1"/>
</dbReference>
<gene>
    <name evidence="2" type="ORF">GIB67_026325</name>
</gene>
<proteinExistence type="predicted"/>